<comment type="caution">
    <text evidence="3">The sequence shown here is derived from an EMBL/GenBank/DDBJ whole genome shotgun (WGS) entry which is preliminary data.</text>
</comment>
<dbReference type="PROSITE" id="PS00552">
    <property type="entry name" value="HTH_MERR_1"/>
    <property type="match status" value="1"/>
</dbReference>
<dbReference type="InterPro" id="IPR047057">
    <property type="entry name" value="MerR_fam"/>
</dbReference>
<organism evidence="3 4">
    <name type="scientific">Paenibacillus terrae</name>
    <dbReference type="NCBI Taxonomy" id="159743"/>
    <lineage>
        <taxon>Bacteria</taxon>
        <taxon>Bacillati</taxon>
        <taxon>Bacillota</taxon>
        <taxon>Bacilli</taxon>
        <taxon>Bacillales</taxon>
        <taxon>Paenibacillaceae</taxon>
        <taxon>Paenibacillus</taxon>
    </lineage>
</organism>
<dbReference type="RefSeq" id="WP_044646370.1">
    <property type="nucleotide sequence ID" value="NZ_JTHP01000020.1"/>
</dbReference>
<dbReference type="GO" id="GO:0003677">
    <property type="term" value="F:DNA binding"/>
    <property type="evidence" value="ECO:0007669"/>
    <property type="project" value="UniProtKB-KW"/>
</dbReference>
<dbReference type="PROSITE" id="PS50937">
    <property type="entry name" value="HTH_MERR_2"/>
    <property type="match status" value="1"/>
</dbReference>
<dbReference type="Gene3D" id="1.10.1660.10">
    <property type="match status" value="1"/>
</dbReference>
<proteinExistence type="predicted"/>
<dbReference type="InterPro" id="IPR011256">
    <property type="entry name" value="Reg_factor_effector_dom_sf"/>
</dbReference>
<dbReference type="SUPFAM" id="SSF55136">
    <property type="entry name" value="Probable bacterial effector-binding domain"/>
    <property type="match status" value="1"/>
</dbReference>
<dbReference type="SUPFAM" id="SSF46955">
    <property type="entry name" value="Putative DNA-binding domain"/>
    <property type="match status" value="1"/>
</dbReference>
<dbReference type="Pfam" id="PF13411">
    <property type="entry name" value="MerR_1"/>
    <property type="match status" value="1"/>
</dbReference>
<dbReference type="OrthoDB" id="9773308at2"/>
<dbReference type="PANTHER" id="PTHR30204">
    <property type="entry name" value="REDOX-CYCLING DRUG-SENSING TRANSCRIPTIONAL ACTIVATOR SOXR"/>
    <property type="match status" value="1"/>
</dbReference>
<dbReference type="PATRIC" id="fig|159743.3.peg.2714"/>
<keyword evidence="1" id="KW-0238">DNA-binding</keyword>
<name>A0A0D7X392_9BACL</name>
<evidence type="ECO:0000313" key="3">
    <source>
        <dbReference type="EMBL" id="KJD45433.1"/>
    </source>
</evidence>
<keyword evidence="4" id="KW-1185">Reference proteome</keyword>
<evidence type="ECO:0000256" key="1">
    <source>
        <dbReference type="ARBA" id="ARBA00023125"/>
    </source>
</evidence>
<dbReference type="EMBL" id="JTHP01000020">
    <property type="protein sequence ID" value="KJD45433.1"/>
    <property type="molecule type" value="Genomic_DNA"/>
</dbReference>
<dbReference type="InterPro" id="IPR009061">
    <property type="entry name" value="DNA-bd_dom_put_sf"/>
</dbReference>
<sequence>MSKSHSQYFTTSELAKTCGVTKHTLFHYDDIGLLKPEFTNSKGYRYYSIQQCYTLDIINVLKKAGSSLQEIKGFIQNQNTPLLIELFKQKLHDLEVERIRIKRLQGLLKGAIEMTEQANGELHDGPSIEECEEEYFIATPLEQGDGDKEFAHKLSEHRDYCENHFIDYEFPIWTILCKDRFESGDYYTDYIANKLKAPILGERMIIKPQGLYAVMNHRGSYETMSETYSIIRKYIESNGKAVCGNAYAVELLSYFAEKNPDDYVIRISVEVCKGRKFLL</sequence>
<dbReference type="PANTHER" id="PTHR30204:SF85">
    <property type="entry name" value="MULTIDRUG-EFFLUX TRANSPORTER 2 REGULATOR"/>
    <property type="match status" value="1"/>
</dbReference>
<dbReference type="Gene3D" id="3.20.80.10">
    <property type="entry name" value="Regulatory factor, effector binding domain"/>
    <property type="match status" value="1"/>
</dbReference>
<dbReference type="SMART" id="SM00422">
    <property type="entry name" value="HTH_MERR"/>
    <property type="match status" value="1"/>
</dbReference>
<dbReference type="GO" id="GO:0003700">
    <property type="term" value="F:DNA-binding transcription factor activity"/>
    <property type="evidence" value="ECO:0007669"/>
    <property type="project" value="InterPro"/>
</dbReference>
<dbReference type="InterPro" id="IPR000551">
    <property type="entry name" value="MerR-type_HTH_dom"/>
</dbReference>
<feature type="domain" description="HTH merR-type" evidence="2">
    <location>
        <begin position="8"/>
        <end position="77"/>
    </location>
</feature>
<dbReference type="Proteomes" id="UP000032534">
    <property type="component" value="Unassembled WGS sequence"/>
</dbReference>
<accession>A0A0D7X392</accession>
<dbReference type="AlphaFoldDB" id="A0A0D7X392"/>
<gene>
    <name evidence="3" type="ORF">QD47_12165</name>
</gene>
<protein>
    <recommendedName>
        <fullName evidence="2">HTH merR-type domain-containing protein</fullName>
    </recommendedName>
</protein>
<reference evidence="3 4" key="1">
    <citation type="submission" date="2014-11" db="EMBL/GenBank/DDBJ databases">
        <title>Draft Genome Sequences of Paenibacillus polymyxa NRRL B-30509 and Paenibacillus terrae NRRL B-30644, Strains from a Poultry Environment that Produce Tridecaptin A and Paenicidins.</title>
        <authorList>
            <person name="van Belkum M.J."/>
            <person name="Lohans C.T."/>
            <person name="Vederas J.C."/>
        </authorList>
    </citation>
    <scope>NUCLEOTIDE SEQUENCE [LARGE SCALE GENOMIC DNA]</scope>
    <source>
        <strain evidence="3 4">NRRL B-30644</strain>
    </source>
</reference>
<evidence type="ECO:0000259" key="2">
    <source>
        <dbReference type="PROSITE" id="PS50937"/>
    </source>
</evidence>
<evidence type="ECO:0000313" key="4">
    <source>
        <dbReference type="Proteomes" id="UP000032534"/>
    </source>
</evidence>